<dbReference type="Proteomes" id="UP000030753">
    <property type="component" value="Unassembled WGS sequence"/>
</dbReference>
<gene>
    <name evidence="1" type="ORF">FOYG_11278</name>
</gene>
<dbReference type="AlphaFoldDB" id="W9I1V8"/>
<evidence type="ECO:0000313" key="2">
    <source>
        <dbReference type="Proteomes" id="UP000030753"/>
    </source>
</evidence>
<accession>W9I1V8</accession>
<proteinExistence type="predicted"/>
<dbReference type="HOGENOM" id="CLU_3359683_0_0_1"/>
<evidence type="ECO:0000313" key="1">
    <source>
        <dbReference type="EMBL" id="EWY86964.1"/>
    </source>
</evidence>
<name>W9I1V8_FUSOX</name>
<organism evidence="1 2">
    <name type="scientific">Fusarium oxysporum NRRL 32931</name>
    <dbReference type="NCBI Taxonomy" id="660029"/>
    <lineage>
        <taxon>Eukaryota</taxon>
        <taxon>Fungi</taxon>
        <taxon>Dikarya</taxon>
        <taxon>Ascomycota</taxon>
        <taxon>Pezizomycotina</taxon>
        <taxon>Sordariomycetes</taxon>
        <taxon>Hypocreomycetidae</taxon>
        <taxon>Hypocreales</taxon>
        <taxon>Nectriaceae</taxon>
        <taxon>Fusarium</taxon>
        <taxon>Fusarium oxysporum species complex</taxon>
    </lineage>
</organism>
<dbReference type="EMBL" id="JH717845">
    <property type="protein sequence ID" value="EWY86964.1"/>
    <property type="molecule type" value="Genomic_DNA"/>
</dbReference>
<protein>
    <submittedName>
        <fullName evidence="1">Uncharacterized protein</fullName>
    </submittedName>
</protein>
<sequence>MADWYGFCRNSVQDYNHKTPSSKLANRLKFMSGNDE</sequence>
<reference evidence="1 2" key="1">
    <citation type="submission" date="2011-06" db="EMBL/GenBank/DDBJ databases">
        <title>The Genome Sequence of Fusarium oxysporum FOSC 3-a.</title>
        <authorList>
            <consortium name="The Broad Institute Genome Sequencing Platform"/>
            <person name="Ma L.-J."/>
            <person name="Gale L.R."/>
            <person name="Schwartz D.C."/>
            <person name="Zhou S."/>
            <person name="Corby-Kistler H."/>
            <person name="Young S.K."/>
            <person name="Zeng Q."/>
            <person name="Gargeya S."/>
            <person name="Fitzgerald M."/>
            <person name="Haas B."/>
            <person name="Abouelleil A."/>
            <person name="Alvarado L."/>
            <person name="Arachchi H.M."/>
            <person name="Berlin A."/>
            <person name="Brown A."/>
            <person name="Chapman S.B."/>
            <person name="Chen Z."/>
            <person name="Dunbar C."/>
            <person name="Freedman E."/>
            <person name="Gearin G."/>
            <person name="Gellesch M."/>
            <person name="Goldberg J."/>
            <person name="Griggs A."/>
            <person name="Gujja S."/>
            <person name="Heiman D."/>
            <person name="Howarth C."/>
            <person name="Larson L."/>
            <person name="Lui A."/>
            <person name="MacDonald P.J.P."/>
            <person name="Mehta T."/>
            <person name="Montmayeur A."/>
            <person name="Murphy C."/>
            <person name="Neiman D."/>
            <person name="Pearson M."/>
            <person name="Priest M."/>
            <person name="Roberts A."/>
            <person name="Saif S."/>
            <person name="Shea T."/>
            <person name="Shenoy N."/>
            <person name="Sisk P."/>
            <person name="Stolte C."/>
            <person name="Sykes S."/>
            <person name="Wortman J."/>
            <person name="Nusbaum C."/>
            <person name="Birren B."/>
        </authorList>
    </citation>
    <scope>NUCLEOTIDE SEQUENCE [LARGE SCALE GENOMIC DNA]</scope>
    <source>
        <strain evidence="2">FOSC 3-a</strain>
    </source>
</reference>